<dbReference type="KEGG" id="cpe:PCP11"/>
<geneLocation type="plasmid" evidence="1 2">
    <name>pCP13</name>
</geneLocation>
<protein>
    <submittedName>
        <fullName evidence="1">Probable transposase</fullName>
    </submittedName>
</protein>
<dbReference type="Proteomes" id="UP000000818">
    <property type="component" value="Plasmid pCP13"/>
</dbReference>
<dbReference type="EMBL" id="AP003515">
    <property type="protein sequence ID" value="BAB62449.1"/>
    <property type="molecule type" value="Genomic_DNA"/>
</dbReference>
<sequence>MKMLYLSREKVNKKWTRNYPNWDLVINELKILLNEYLSKECKKKRALRKCSKSSKIQTKCILLPIVGQNIHNKYFSRST</sequence>
<reference evidence="1 2" key="1">
    <citation type="journal article" date="2002" name="Proc. Natl. Acad. Sci. U.S.A.">
        <title>Complete genome sequence of Clostridium perfringens, an anaerobic flesh-eater.</title>
        <authorList>
            <person name="Shimizu T."/>
            <person name="Ohtani K."/>
            <person name="Hirakawa H."/>
            <person name="Ohshima K."/>
            <person name="Yamashita A."/>
            <person name="Shiba T."/>
            <person name="Ogasawara N."/>
            <person name="Hattori M."/>
            <person name="Kuhara S."/>
            <person name="Hayashi H."/>
        </authorList>
    </citation>
    <scope>NUCLEOTIDE SEQUENCE [LARGE SCALE GENOMIC DNA]</scope>
    <source>
        <strain evidence="2">13 / Type A</strain>
        <plasmid evidence="1 2">pCP13</plasmid>
    </source>
</reference>
<organism evidence="1 2">
    <name type="scientific">Clostridium perfringens (strain 13 / Type A)</name>
    <dbReference type="NCBI Taxonomy" id="195102"/>
    <lineage>
        <taxon>Bacteria</taxon>
        <taxon>Bacillati</taxon>
        <taxon>Bacillota</taxon>
        <taxon>Clostridia</taxon>
        <taxon>Eubacteriales</taxon>
        <taxon>Clostridiaceae</taxon>
        <taxon>Clostridium</taxon>
    </lineage>
</organism>
<accession>Q93MD6</accession>
<dbReference type="HOGENOM" id="CLU_2599889_0_0_9"/>
<gene>
    <name evidence="1" type="ordered locus">PCP11</name>
</gene>
<keyword evidence="1" id="KW-0614">Plasmid</keyword>
<dbReference type="AlphaFoldDB" id="Q93MD6"/>
<evidence type="ECO:0000313" key="2">
    <source>
        <dbReference type="Proteomes" id="UP000000818"/>
    </source>
</evidence>
<name>Q93MD6_CLOPE</name>
<proteinExistence type="predicted"/>
<evidence type="ECO:0000313" key="1">
    <source>
        <dbReference type="EMBL" id="BAB62449.1"/>
    </source>
</evidence>